<dbReference type="EMBL" id="LSFL01000042">
    <property type="protein sequence ID" value="OBY61572.1"/>
    <property type="molecule type" value="Genomic_DNA"/>
</dbReference>
<accession>A0A1B8TPM5</accession>
<evidence type="ECO:0000313" key="1">
    <source>
        <dbReference type="EMBL" id="OBY61572.1"/>
    </source>
</evidence>
<keyword evidence="2" id="KW-1185">Reference proteome</keyword>
<dbReference type="KEGG" id="prn:BW723_11730"/>
<sequence>MKWKFPKFLIITLFVIFKTYGSHRILYVDQFYDILGNEQKENDLLEFTVQNGFDKIILYDLHKINKVYPLADERKNSILARFIFKAKINYGLKGVGGSGESAEFFINAIHAYNMSRINPIERFDTYNLEYEYWKKDANKNGGYYCENYLKKNGEACNRKTTFNFFVNSLKTMKALAKENSHKVTVEAYVGKYYKHEIEKISRYVDRLLVHVYVTDPRNGFNSANKRLEYLSDIKNMPKISIIYSSETMFMGGWLKFNSIKKGERIFIDSMQKTNKDLLRKINFTNFTYYNYNKLAKSIKYYNSINGGFEKFKKNENILAAN</sequence>
<evidence type="ECO:0000313" key="2">
    <source>
        <dbReference type="Proteomes" id="UP000092612"/>
    </source>
</evidence>
<protein>
    <submittedName>
        <fullName evidence="1">Uncharacterized protein</fullName>
    </submittedName>
</protein>
<gene>
    <name evidence="1" type="ORF">LPB301_16045</name>
</gene>
<comment type="caution">
    <text evidence="1">The sequence shown here is derived from an EMBL/GenBank/DDBJ whole genome shotgun (WGS) entry which is preliminary data.</text>
</comment>
<name>A0A1B8TPM5_9FLAO</name>
<proteinExistence type="predicted"/>
<dbReference type="OrthoDB" id="1201547at2"/>
<reference evidence="2" key="1">
    <citation type="submission" date="2016-02" db="EMBL/GenBank/DDBJ databases">
        <title>Paenibacillus sp. LPB0068, isolated from Crassostrea gigas.</title>
        <authorList>
            <person name="Shin S.-K."/>
            <person name="Yi H."/>
        </authorList>
    </citation>
    <scope>NUCLEOTIDE SEQUENCE [LARGE SCALE GENOMIC DNA]</scope>
    <source>
        <strain evidence="2">KCTC 23969</strain>
    </source>
</reference>
<dbReference type="Proteomes" id="UP000092612">
    <property type="component" value="Unassembled WGS sequence"/>
</dbReference>
<dbReference type="RefSeq" id="WP_068364560.1">
    <property type="nucleotide sequence ID" value="NZ_CP019337.1"/>
</dbReference>
<dbReference type="AlphaFoldDB" id="A0A1B8TPM5"/>
<organism evidence="1 2">
    <name type="scientific">Polaribacter reichenbachii</name>
    <dbReference type="NCBI Taxonomy" id="996801"/>
    <lineage>
        <taxon>Bacteria</taxon>
        <taxon>Pseudomonadati</taxon>
        <taxon>Bacteroidota</taxon>
        <taxon>Flavobacteriia</taxon>
        <taxon>Flavobacteriales</taxon>
        <taxon>Flavobacteriaceae</taxon>
    </lineage>
</organism>